<dbReference type="Proteomes" id="UP001151760">
    <property type="component" value="Unassembled WGS sequence"/>
</dbReference>
<reference evidence="2" key="1">
    <citation type="journal article" date="2022" name="Int. J. Mol. Sci.">
        <title>Draft Genome of Tanacetum Coccineum: Genomic Comparison of Closely Related Tanacetum-Family Plants.</title>
        <authorList>
            <person name="Yamashiro T."/>
            <person name="Shiraishi A."/>
            <person name="Nakayama K."/>
            <person name="Satake H."/>
        </authorList>
    </citation>
    <scope>NUCLEOTIDE SEQUENCE</scope>
</reference>
<evidence type="ECO:0000313" key="3">
    <source>
        <dbReference type="Proteomes" id="UP001151760"/>
    </source>
</evidence>
<sequence>MLNLKITSILQSKQERNEIDQDEGISWFQEDSETQGRYGYDIGVNTASTSIITASINITIVEHVTTTSVPITTAGVSISTVEPSTPLTITTTVIEDKDLTIAQTLMKMRSELDKEARLEREREEEASKAANIDE</sequence>
<feature type="region of interest" description="Disordered" evidence="1">
    <location>
        <begin position="113"/>
        <end position="134"/>
    </location>
</feature>
<feature type="compositionally biased region" description="Basic and acidic residues" evidence="1">
    <location>
        <begin position="113"/>
        <end position="127"/>
    </location>
</feature>
<protein>
    <submittedName>
        <fullName evidence="2">Uncharacterized protein</fullName>
    </submittedName>
</protein>
<comment type="caution">
    <text evidence="2">The sequence shown here is derived from an EMBL/GenBank/DDBJ whole genome shotgun (WGS) entry which is preliminary data.</text>
</comment>
<accession>A0ABQ5BT22</accession>
<reference evidence="2" key="2">
    <citation type="submission" date="2022-01" db="EMBL/GenBank/DDBJ databases">
        <authorList>
            <person name="Yamashiro T."/>
            <person name="Shiraishi A."/>
            <person name="Satake H."/>
            <person name="Nakayama K."/>
        </authorList>
    </citation>
    <scope>NUCLEOTIDE SEQUENCE</scope>
</reference>
<evidence type="ECO:0000313" key="2">
    <source>
        <dbReference type="EMBL" id="GJT17012.1"/>
    </source>
</evidence>
<organism evidence="2 3">
    <name type="scientific">Tanacetum coccineum</name>
    <dbReference type="NCBI Taxonomy" id="301880"/>
    <lineage>
        <taxon>Eukaryota</taxon>
        <taxon>Viridiplantae</taxon>
        <taxon>Streptophyta</taxon>
        <taxon>Embryophyta</taxon>
        <taxon>Tracheophyta</taxon>
        <taxon>Spermatophyta</taxon>
        <taxon>Magnoliopsida</taxon>
        <taxon>eudicotyledons</taxon>
        <taxon>Gunneridae</taxon>
        <taxon>Pentapetalae</taxon>
        <taxon>asterids</taxon>
        <taxon>campanulids</taxon>
        <taxon>Asterales</taxon>
        <taxon>Asteraceae</taxon>
        <taxon>Asteroideae</taxon>
        <taxon>Anthemideae</taxon>
        <taxon>Anthemidinae</taxon>
        <taxon>Tanacetum</taxon>
    </lineage>
</organism>
<proteinExistence type="predicted"/>
<name>A0ABQ5BT22_9ASTR</name>
<evidence type="ECO:0000256" key="1">
    <source>
        <dbReference type="SAM" id="MobiDB-lite"/>
    </source>
</evidence>
<keyword evidence="3" id="KW-1185">Reference proteome</keyword>
<gene>
    <name evidence="2" type="ORF">Tco_0875718</name>
</gene>
<dbReference type="EMBL" id="BQNB010013522">
    <property type="protein sequence ID" value="GJT17012.1"/>
    <property type="molecule type" value="Genomic_DNA"/>
</dbReference>